<organism evidence="2 3">
    <name type="scientific">Plasmodium falciparum (isolate Dd2)</name>
    <dbReference type="NCBI Taxonomy" id="57267"/>
    <lineage>
        <taxon>Eukaryota</taxon>
        <taxon>Sar</taxon>
        <taxon>Alveolata</taxon>
        <taxon>Apicomplexa</taxon>
        <taxon>Aconoidasida</taxon>
        <taxon>Haemosporida</taxon>
        <taxon>Plasmodiidae</taxon>
        <taxon>Plasmodium</taxon>
        <taxon>Plasmodium (Laverania)</taxon>
    </lineage>
</organism>
<dbReference type="Proteomes" id="UP000054282">
    <property type="component" value="Unassembled WGS sequence"/>
</dbReference>
<accession>A0A0L7MAQ7</accession>
<evidence type="ECO:0000259" key="1">
    <source>
        <dbReference type="Pfam" id="PF08216"/>
    </source>
</evidence>
<evidence type="ECO:0000313" key="3">
    <source>
        <dbReference type="Proteomes" id="UP000054282"/>
    </source>
</evidence>
<sequence>MNGLKYLFCLFMLRDIIRQTHMSVFECEETIIIIISNLSLFCTGTFEGRVLSIFGEEKM</sequence>
<reference evidence="3" key="1">
    <citation type="submission" date="2006-09" db="EMBL/GenBank/DDBJ databases">
        <title>Annotation of Plasmodium falciparum Dd2.</title>
        <authorList>
            <consortium name="The Broad Institute Genome Sequencing Platform"/>
            <person name="Volkman S.K."/>
            <person name="Neafsey D.E."/>
            <person name="Dash A.P."/>
            <person name="Chitnis C.E."/>
            <person name="Hartl D.L."/>
            <person name="Young S.K."/>
            <person name="Zeng Q."/>
            <person name="Koehrsen M."/>
            <person name="Alvarado L."/>
            <person name="Berlin A."/>
            <person name="Borenstein D."/>
            <person name="Chapman S.B."/>
            <person name="Chen Z."/>
            <person name="Engels R."/>
            <person name="Freedman E."/>
            <person name="Gellesch M."/>
            <person name="Goldberg J."/>
            <person name="Griggs A."/>
            <person name="Gujja S."/>
            <person name="Heilman E.R."/>
            <person name="Heiman D.I."/>
            <person name="Howarth C."/>
            <person name="Jen D."/>
            <person name="Larson L."/>
            <person name="Mehta T."/>
            <person name="Neiman D."/>
            <person name="Park D."/>
            <person name="Pearson M."/>
            <person name="Roberts A."/>
            <person name="Saif S."/>
            <person name="Shea T."/>
            <person name="Shenoy N."/>
            <person name="Sisk P."/>
            <person name="Stolte C."/>
            <person name="Sykes S."/>
            <person name="Walk T."/>
            <person name="White J."/>
            <person name="Yandava C."/>
            <person name="Haas B."/>
            <person name="Henn M.R."/>
            <person name="Nusbaum C."/>
            <person name="Birren B."/>
        </authorList>
    </citation>
    <scope>NUCLEOTIDE SEQUENCE [LARGE SCALE GENOMIC DNA]</scope>
</reference>
<evidence type="ECO:0000313" key="2">
    <source>
        <dbReference type="EMBL" id="KOB89685.1"/>
    </source>
</evidence>
<dbReference type="Pfam" id="PF08216">
    <property type="entry name" value="CTNNBL"/>
    <property type="match status" value="1"/>
</dbReference>
<dbReference type="InterPro" id="IPR013180">
    <property type="entry name" value="CTNNBL1_N"/>
</dbReference>
<feature type="domain" description="Beta-catenin-like protein 1 N-terminal" evidence="1">
    <location>
        <begin position="1"/>
        <end position="58"/>
    </location>
</feature>
<reference evidence="3" key="2">
    <citation type="submission" date="2006-09" db="EMBL/GenBank/DDBJ databases">
        <title>The genome sequence of Plasmodium falciparum Dd2.</title>
        <authorList>
            <consortium name="The Broad Institute Genome Sequencing Platform"/>
            <person name="Birren B."/>
            <person name="Lander E."/>
            <person name="Galagan J."/>
            <person name="Nusbaum C."/>
            <person name="Devon K."/>
            <person name="Henn M."/>
            <person name="Jaffe D."/>
            <person name="Butler J."/>
            <person name="Alvarez P."/>
            <person name="Gnerre S."/>
            <person name="Grabherr M."/>
            <person name="Kleber M."/>
            <person name="Mauceli E."/>
            <person name="Brockman W."/>
            <person name="MacCallum I.A."/>
            <person name="Rounsley S."/>
            <person name="Young S."/>
            <person name="LaButti K."/>
            <person name="Pushparaj V."/>
            <person name="DeCaprio D."/>
            <person name="Crawford M."/>
            <person name="Koehrsen M."/>
            <person name="Engels R."/>
            <person name="Montgomery P."/>
            <person name="Pearson M."/>
            <person name="Howarth C."/>
            <person name="Larson L."/>
            <person name="Luoma S."/>
            <person name="White J."/>
            <person name="Kodira C."/>
            <person name="Zeng Q."/>
            <person name="O'Leary S."/>
            <person name="Yandava C."/>
            <person name="Alvarado L."/>
            <person name="Wirth D."/>
            <person name="Volkman S."/>
            <person name="Hartl D."/>
        </authorList>
    </citation>
    <scope>NUCLEOTIDE SEQUENCE [LARGE SCALE GENOMIC DNA]</scope>
</reference>
<protein>
    <recommendedName>
        <fullName evidence="1">Beta-catenin-like protein 1 N-terminal domain-containing protein</fullName>
    </recommendedName>
</protein>
<name>A0A0L7MAQ7_PLAF4</name>
<proteinExistence type="predicted"/>
<dbReference type="AlphaFoldDB" id="A0A0L7MAQ7"/>
<gene>
    <name evidence="2" type="ORF">PFDG_05238</name>
</gene>
<dbReference type="EMBL" id="GG702958">
    <property type="protein sequence ID" value="KOB89685.1"/>
    <property type="molecule type" value="Genomic_DNA"/>
</dbReference>
<dbReference type="KEGG" id="pfd:PFDG_05238"/>